<protein>
    <recommendedName>
        <fullName evidence="3">GIY-YIG nuclease family protein</fullName>
    </recommendedName>
</protein>
<dbReference type="EMBL" id="JAMQBH010000029">
    <property type="protein sequence ID" value="MCM2517904.1"/>
    <property type="molecule type" value="Genomic_DNA"/>
</dbReference>
<evidence type="ECO:0000313" key="2">
    <source>
        <dbReference type="Proteomes" id="UP001523263"/>
    </source>
</evidence>
<organism evidence="1 2">
    <name type="scientific">Streptomyces griseoincarnatus</name>
    <dbReference type="NCBI Taxonomy" id="29305"/>
    <lineage>
        <taxon>Bacteria</taxon>
        <taxon>Bacillati</taxon>
        <taxon>Actinomycetota</taxon>
        <taxon>Actinomycetes</taxon>
        <taxon>Kitasatosporales</taxon>
        <taxon>Streptomycetaceae</taxon>
        <taxon>Streptomyces</taxon>
        <taxon>Streptomyces griseoincarnatus group</taxon>
    </lineage>
</organism>
<sequence length="176" mass="18922">MSLDCCTEPVPRPVVDTRVLRHAWTALSPLACGGWPIPYSLAPGQRAQTFAVLDEVLVGLYLAVDADGRLRWLGKAHRDGGIGARLRDHLKHPERARVFAGVFVVAADPFSPPQAIKAAEGRAADLIGLRGRMGPRTWPVVTQAQWLALVTSRPAPRIISPRPAGDDTGDWSAAPA</sequence>
<evidence type="ECO:0000313" key="1">
    <source>
        <dbReference type="EMBL" id="MCM2517904.1"/>
    </source>
</evidence>
<dbReference type="RefSeq" id="WP_251100226.1">
    <property type="nucleotide sequence ID" value="NZ_JAMQBH010000029.1"/>
</dbReference>
<evidence type="ECO:0008006" key="3">
    <source>
        <dbReference type="Google" id="ProtNLM"/>
    </source>
</evidence>
<reference evidence="1 2" key="1">
    <citation type="submission" date="2022-06" db="EMBL/GenBank/DDBJ databases">
        <title>Whole genome sequence of Streptomyces griseoincarnatus RB7AG.</title>
        <authorList>
            <person name="Ray L."/>
            <person name="Behera S."/>
            <person name="Panda A.N."/>
        </authorList>
    </citation>
    <scope>NUCLEOTIDE SEQUENCE [LARGE SCALE GENOMIC DNA]</scope>
    <source>
        <strain evidence="1 2">RB7AG</strain>
    </source>
</reference>
<comment type="caution">
    <text evidence="1">The sequence shown here is derived from an EMBL/GenBank/DDBJ whole genome shotgun (WGS) entry which is preliminary data.</text>
</comment>
<keyword evidence="2" id="KW-1185">Reference proteome</keyword>
<gene>
    <name evidence="1" type="ORF">NC658_32445</name>
</gene>
<proteinExistence type="predicted"/>
<dbReference type="Proteomes" id="UP001523263">
    <property type="component" value="Unassembled WGS sequence"/>
</dbReference>
<accession>A0ABT0W2V0</accession>
<name>A0ABT0W2V0_STRGI</name>